<dbReference type="EnsemblPlants" id="MELO3C030455.2.1">
    <property type="protein sequence ID" value="MELO3C030455.2.1"/>
    <property type="gene ID" value="MELO3C030455.2"/>
</dbReference>
<dbReference type="Gramene" id="MELO3C030455.2.1">
    <property type="protein sequence ID" value="MELO3C030455.2.1"/>
    <property type="gene ID" value="MELO3C030455.2"/>
</dbReference>
<dbReference type="Gramene" id="MELO3C033642.2.1">
    <property type="protein sequence ID" value="MELO3C033642.2.1"/>
    <property type="gene ID" value="MELO3C033642.2"/>
</dbReference>
<feature type="compositionally biased region" description="Basic and acidic residues" evidence="1">
    <location>
        <begin position="8"/>
        <end position="20"/>
    </location>
</feature>
<organism evidence="2">
    <name type="scientific">Cucumis melo</name>
    <name type="common">Muskmelon</name>
    <dbReference type="NCBI Taxonomy" id="3656"/>
    <lineage>
        <taxon>Eukaryota</taxon>
        <taxon>Viridiplantae</taxon>
        <taxon>Streptophyta</taxon>
        <taxon>Embryophyta</taxon>
        <taxon>Tracheophyta</taxon>
        <taxon>Spermatophyta</taxon>
        <taxon>Magnoliopsida</taxon>
        <taxon>eudicotyledons</taxon>
        <taxon>Gunneridae</taxon>
        <taxon>Pentapetalae</taxon>
        <taxon>rosids</taxon>
        <taxon>fabids</taxon>
        <taxon>Cucurbitales</taxon>
        <taxon>Cucurbitaceae</taxon>
        <taxon>Benincaseae</taxon>
        <taxon>Cucumis</taxon>
    </lineage>
</organism>
<reference evidence="2" key="1">
    <citation type="submission" date="2023-03" db="UniProtKB">
        <authorList>
            <consortium name="EnsemblPlants"/>
        </authorList>
    </citation>
    <scope>IDENTIFICATION</scope>
</reference>
<name>A0A9I9EGZ7_CUCME</name>
<sequence length="75" mass="8646">MPTIEGNEPSKEDKEEKNTKTQEYYNINRKEEIASGNENDKNIFNLEIVRPNLKEKMTSTIEEKSGNNPSKISKT</sequence>
<feature type="region of interest" description="Disordered" evidence="1">
    <location>
        <begin position="1"/>
        <end position="23"/>
    </location>
</feature>
<protein>
    <submittedName>
        <fullName evidence="2">Uncharacterized protein</fullName>
    </submittedName>
</protein>
<accession>A0A9I9EGZ7</accession>
<dbReference type="AlphaFoldDB" id="A0A9I9EGZ7"/>
<proteinExistence type="predicted"/>
<evidence type="ECO:0000256" key="1">
    <source>
        <dbReference type="SAM" id="MobiDB-lite"/>
    </source>
</evidence>
<evidence type="ECO:0000313" key="2">
    <source>
        <dbReference type="EnsemblPlants" id="MELO3C033642.2.1"/>
    </source>
</evidence>
<dbReference type="EnsemblPlants" id="MELO3C033642.2.1">
    <property type="protein sequence ID" value="MELO3C033642.2.1"/>
    <property type="gene ID" value="MELO3C033642.2"/>
</dbReference>